<keyword evidence="4" id="KW-1185">Reference proteome</keyword>
<feature type="region of interest" description="Disordered" evidence="1">
    <location>
        <begin position="131"/>
        <end position="167"/>
    </location>
</feature>
<feature type="compositionally biased region" description="Polar residues" evidence="1">
    <location>
        <begin position="131"/>
        <end position="148"/>
    </location>
</feature>
<dbReference type="AlphaFoldDB" id="A0AAV2YRX7"/>
<comment type="caution">
    <text evidence="3">The sequence shown here is derived from an EMBL/GenBank/DDBJ whole genome shotgun (WGS) entry which is preliminary data.</text>
</comment>
<organism evidence="3 4">
    <name type="scientific">Lagenidium giganteum</name>
    <dbReference type="NCBI Taxonomy" id="4803"/>
    <lineage>
        <taxon>Eukaryota</taxon>
        <taxon>Sar</taxon>
        <taxon>Stramenopiles</taxon>
        <taxon>Oomycota</taxon>
        <taxon>Peronosporomycetes</taxon>
        <taxon>Pythiales</taxon>
        <taxon>Pythiaceae</taxon>
    </lineage>
</organism>
<evidence type="ECO:0000256" key="1">
    <source>
        <dbReference type="SAM" id="MobiDB-lite"/>
    </source>
</evidence>
<evidence type="ECO:0000259" key="2">
    <source>
        <dbReference type="PROSITE" id="PS50106"/>
    </source>
</evidence>
<feature type="compositionally biased region" description="Low complexity" evidence="1">
    <location>
        <begin position="434"/>
        <end position="455"/>
    </location>
</feature>
<dbReference type="PROSITE" id="PS50106">
    <property type="entry name" value="PDZ"/>
    <property type="match status" value="1"/>
</dbReference>
<dbReference type="SMART" id="SM00228">
    <property type="entry name" value="PDZ"/>
    <property type="match status" value="2"/>
</dbReference>
<feature type="region of interest" description="Disordered" evidence="1">
    <location>
        <begin position="672"/>
        <end position="702"/>
    </location>
</feature>
<dbReference type="CDD" id="cd00136">
    <property type="entry name" value="PDZ_canonical"/>
    <property type="match status" value="1"/>
</dbReference>
<feature type="compositionally biased region" description="Low complexity" evidence="1">
    <location>
        <begin position="300"/>
        <end position="312"/>
    </location>
</feature>
<reference evidence="3" key="2">
    <citation type="journal article" date="2023" name="Microbiol Resour">
        <title>Decontamination and Annotation of the Draft Genome Sequence of the Oomycete Lagenidium giganteum ARSEF 373.</title>
        <authorList>
            <person name="Morgan W.R."/>
            <person name="Tartar A."/>
        </authorList>
    </citation>
    <scope>NUCLEOTIDE SEQUENCE</scope>
    <source>
        <strain evidence="3">ARSEF 373</strain>
    </source>
</reference>
<dbReference type="InterPro" id="IPR036034">
    <property type="entry name" value="PDZ_sf"/>
</dbReference>
<proteinExistence type="predicted"/>
<dbReference type="Pfam" id="PF00595">
    <property type="entry name" value="PDZ"/>
    <property type="match status" value="1"/>
</dbReference>
<evidence type="ECO:0000313" key="4">
    <source>
        <dbReference type="Proteomes" id="UP001146120"/>
    </source>
</evidence>
<feature type="region of interest" description="Disordered" evidence="1">
    <location>
        <begin position="488"/>
        <end position="510"/>
    </location>
</feature>
<accession>A0AAV2YRX7</accession>
<sequence length="756" mass="83013">MTSQQDYLINWNTGPLGLVLRPDLGVDMPPVVAQVLPDKSIAQLSNVQVGDMLISVDGKKTTKLGYERVVRLLYRERLPMILHFRMPVRHAASEPPMSGRHNVTELINGLNNANTASQAYGTTTTKINSNRSVDAWNDTSPSPANRSNYGDERTRQGDQRSPNMPRHQQYEVVWETGNLGMSFRPYSASANVPCVDFIDERINGISHSNGIERVRVGDVLLGINGEKTKRLGLDKSLRLLAMADKPVLLRFQASMSNTSPRYRSPSPPRSGVGSDHEMSTQASDSAHSVVVPHEEEDEITTTAATTRAPTSENNHEASAPKPASNALDVRLSVVQAREIAAAAHGKSVAEWEFGGQPAWQIHEGSPLAPLLIIYAKTCLATKRPQQAPQHQQQQAVVPAETIASPSMTHYEQQQIEMKVRPETYNEPQLPSHRSSLTGHSSAPSSSSGLPSSVPRESSIIASNKQETQPKAPSSKGFIALSDYTTSGSIVTKSQSSTERSAPTEPEQEPQVRISNDFIALPTSQFQAPALLQQRHQQQQEQPKVTENESFTPMDPAVAELCRSASDLKPVLQDLTPRGVVLKCQMIAEISEILESLDMEAHMERFSHAAYGVEQQSGMDMDSTKARACFQCGRTGDLVDLTREGGHTELSCQECWELFFFRDRALTITAVADEAHPDEADEEQDEFATTGEEGAVDGHDDDDDSAYNYSFHDSLSQEWNAARLSWRAAAPAVLFDASVLRDSTASSITEHADEVWL</sequence>
<feature type="compositionally biased region" description="Polar residues" evidence="1">
    <location>
        <begin position="488"/>
        <end position="500"/>
    </location>
</feature>
<evidence type="ECO:0000313" key="3">
    <source>
        <dbReference type="EMBL" id="DAZ96129.1"/>
    </source>
</evidence>
<feature type="domain" description="PDZ" evidence="2">
    <location>
        <begin position="14"/>
        <end position="73"/>
    </location>
</feature>
<protein>
    <recommendedName>
        <fullName evidence="2">PDZ domain-containing protein</fullName>
    </recommendedName>
</protein>
<feature type="compositionally biased region" description="Basic and acidic residues" evidence="1">
    <location>
        <begin position="149"/>
        <end position="158"/>
    </location>
</feature>
<name>A0AAV2YRX7_9STRA</name>
<dbReference type="SUPFAM" id="SSF50156">
    <property type="entry name" value="PDZ domain-like"/>
    <property type="match status" value="1"/>
</dbReference>
<dbReference type="InterPro" id="IPR001478">
    <property type="entry name" value="PDZ"/>
</dbReference>
<dbReference type="Proteomes" id="UP001146120">
    <property type="component" value="Unassembled WGS sequence"/>
</dbReference>
<dbReference type="EMBL" id="DAKRPA010000177">
    <property type="protein sequence ID" value="DAZ96129.1"/>
    <property type="molecule type" value="Genomic_DNA"/>
</dbReference>
<gene>
    <name evidence="3" type="ORF">N0F65_008708</name>
</gene>
<reference evidence="3" key="1">
    <citation type="submission" date="2022-11" db="EMBL/GenBank/DDBJ databases">
        <authorList>
            <person name="Morgan W.R."/>
            <person name="Tartar A."/>
        </authorList>
    </citation>
    <scope>NUCLEOTIDE SEQUENCE</scope>
    <source>
        <strain evidence="3">ARSEF 373</strain>
    </source>
</reference>
<feature type="region of interest" description="Disordered" evidence="1">
    <location>
        <begin position="254"/>
        <end position="324"/>
    </location>
</feature>
<dbReference type="Gene3D" id="2.30.42.10">
    <property type="match status" value="1"/>
</dbReference>
<feature type="region of interest" description="Disordered" evidence="1">
    <location>
        <begin position="425"/>
        <end position="455"/>
    </location>
</feature>